<organism evidence="4 5">
    <name type="scientific">Tripterygium wilfordii</name>
    <name type="common">Thunder God vine</name>
    <dbReference type="NCBI Taxonomy" id="458696"/>
    <lineage>
        <taxon>Eukaryota</taxon>
        <taxon>Viridiplantae</taxon>
        <taxon>Streptophyta</taxon>
        <taxon>Embryophyta</taxon>
        <taxon>Tracheophyta</taxon>
        <taxon>Spermatophyta</taxon>
        <taxon>Magnoliopsida</taxon>
        <taxon>eudicotyledons</taxon>
        <taxon>Gunneridae</taxon>
        <taxon>Pentapetalae</taxon>
        <taxon>rosids</taxon>
        <taxon>fabids</taxon>
        <taxon>Celastrales</taxon>
        <taxon>Celastraceae</taxon>
        <taxon>Tripterygium</taxon>
    </lineage>
</organism>
<feature type="repeat" description="PPR" evidence="3">
    <location>
        <begin position="636"/>
        <end position="670"/>
    </location>
</feature>
<accession>A0A7J7DFL8</accession>
<evidence type="ECO:0000313" key="5">
    <source>
        <dbReference type="Proteomes" id="UP000593562"/>
    </source>
</evidence>
<dbReference type="Gene3D" id="1.25.40.10">
    <property type="entry name" value="Tetratricopeptide repeat domain"/>
    <property type="match status" value="6"/>
</dbReference>
<dbReference type="Pfam" id="PF01535">
    <property type="entry name" value="PPR"/>
    <property type="match status" value="6"/>
</dbReference>
<feature type="repeat" description="PPR" evidence="3">
    <location>
        <begin position="400"/>
        <end position="434"/>
    </location>
</feature>
<dbReference type="FunFam" id="1.25.40.10:FF:000090">
    <property type="entry name" value="Pentatricopeptide repeat-containing protein, chloroplastic"/>
    <property type="match status" value="1"/>
</dbReference>
<dbReference type="Proteomes" id="UP000593562">
    <property type="component" value="Unassembled WGS sequence"/>
</dbReference>
<dbReference type="FunCoup" id="A0A7J7DFL8">
    <property type="interactions" value="600"/>
</dbReference>
<reference evidence="4 5" key="1">
    <citation type="journal article" date="2020" name="Nat. Commun.">
        <title>Genome of Tripterygium wilfordii and identification of cytochrome P450 involved in triptolide biosynthesis.</title>
        <authorList>
            <person name="Tu L."/>
            <person name="Su P."/>
            <person name="Zhang Z."/>
            <person name="Gao L."/>
            <person name="Wang J."/>
            <person name="Hu T."/>
            <person name="Zhou J."/>
            <person name="Zhang Y."/>
            <person name="Zhao Y."/>
            <person name="Liu Y."/>
            <person name="Song Y."/>
            <person name="Tong Y."/>
            <person name="Lu Y."/>
            <person name="Yang J."/>
            <person name="Xu C."/>
            <person name="Jia M."/>
            <person name="Peters R.J."/>
            <person name="Huang L."/>
            <person name="Gao W."/>
        </authorList>
    </citation>
    <scope>NUCLEOTIDE SEQUENCE [LARGE SCALE GENOMIC DNA]</scope>
    <source>
        <strain evidence="5">cv. XIE 37</strain>
        <tissue evidence="4">Leaf</tissue>
    </source>
</reference>
<dbReference type="EMBL" id="JAAARO010000007">
    <property type="protein sequence ID" value="KAF5745079.1"/>
    <property type="molecule type" value="Genomic_DNA"/>
</dbReference>
<protein>
    <recommendedName>
        <fullName evidence="6">Pentatricopeptide repeat-containing protein</fullName>
    </recommendedName>
</protein>
<dbReference type="GO" id="GO:0003723">
    <property type="term" value="F:RNA binding"/>
    <property type="evidence" value="ECO:0007669"/>
    <property type="project" value="InterPro"/>
</dbReference>
<feature type="repeat" description="PPR" evidence="3">
    <location>
        <begin position="536"/>
        <end position="570"/>
    </location>
</feature>
<dbReference type="OrthoDB" id="1904892at2759"/>
<dbReference type="FunFam" id="1.25.40.10:FF:000781">
    <property type="entry name" value="Pentatricopeptide repeat-containing protein"/>
    <property type="match status" value="1"/>
</dbReference>
<gene>
    <name evidence="4" type="ORF">HS088_TW07G00660</name>
</gene>
<dbReference type="AlphaFoldDB" id="A0A7J7DFL8"/>
<comment type="similarity">
    <text evidence="2">Belongs to the PPR family. PCMP-E subfamily.</text>
</comment>
<dbReference type="InterPro" id="IPR046848">
    <property type="entry name" value="E_motif"/>
</dbReference>
<dbReference type="InterPro" id="IPR011990">
    <property type="entry name" value="TPR-like_helical_dom_sf"/>
</dbReference>
<evidence type="ECO:0000256" key="3">
    <source>
        <dbReference type="PROSITE-ProRule" id="PRU00708"/>
    </source>
</evidence>
<dbReference type="Pfam" id="PF13041">
    <property type="entry name" value="PPR_2"/>
    <property type="match status" value="3"/>
</dbReference>
<dbReference type="FunFam" id="1.25.40.10:FF:000724">
    <property type="entry name" value="Putative pentatricopeptide repeat-containing protein"/>
    <property type="match status" value="1"/>
</dbReference>
<dbReference type="FunFam" id="1.25.40.10:FF:000361">
    <property type="entry name" value="Pentatricopeptide repeat-containing protein chloroplastic"/>
    <property type="match status" value="1"/>
</dbReference>
<dbReference type="PANTHER" id="PTHR47926:SF481">
    <property type="entry name" value="TETRATRICOPEPTIDE-LIKE HELICAL DOMAIN SUPERFAMILY"/>
    <property type="match status" value="1"/>
</dbReference>
<feature type="repeat" description="PPR" evidence="3">
    <location>
        <begin position="297"/>
        <end position="327"/>
    </location>
</feature>
<keyword evidence="5" id="KW-1185">Reference proteome</keyword>
<evidence type="ECO:0000256" key="1">
    <source>
        <dbReference type="ARBA" id="ARBA00022737"/>
    </source>
</evidence>
<dbReference type="GO" id="GO:0009451">
    <property type="term" value="P:RNA modification"/>
    <property type="evidence" value="ECO:0007669"/>
    <property type="project" value="InterPro"/>
</dbReference>
<proteinExistence type="inferred from homology"/>
<dbReference type="InParanoid" id="A0A7J7DFL8"/>
<evidence type="ECO:0000313" key="4">
    <source>
        <dbReference type="EMBL" id="KAF5745079.1"/>
    </source>
</evidence>
<feature type="repeat" description="PPR" evidence="3">
    <location>
        <begin position="192"/>
        <end position="226"/>
    </location>
</feature>
<keyword evidence="1" id="KW-0677">Repeat</keyword>
<evidence type="ECO:0000256" key="2">
    <source>
        <dbReference type="ARBA" id="ARBA00061659"/>
    </source>
</evidence>
<evidence type="ECO:0008006" key="6">
    <source>
        <dbReference type="Google" id="ProtNLM"/>
    </source>
</evidence>
<dbReference type="PANTHER" id="PTHR47926">
    <property type="entry name" value="PENTATRICOPEPTIDE REPEAT-CONTAINING PROTEIN"/>
    <property type="match status" value="1"/>
</dbReference>
<dbReference type="PROSITE" id="PS51375">
    <property type="entry name" value="PPR"/>
    <property type="match status" value="6"/>
</dbReference>
<dbReference type="Pfam" id="PF20431">
    <property type="entry name" value="E_motif"/>
    <property type="match status" value="1"/>
</dbReference>
<dbReference type="InterPro" id="IPR002885">
    <property type="entry name" value="PPR_rpt"/>
</dbReference>
<name>A0A7J7DFL8_TRIWF</name>
<dbReference type="InterPro" id="IPR046960">
    <property type="entry name" value="PPR_At4g14850-like_plant"/>
</dbReference>
<comment type="caution">
    <text evidence="4">The sequence shown here is derived from an EMBL/GenBank/DDBJ whole genome shotgun (WGS) entry which is preliminary data.</text>
</comment>
<feature type="repeat" description="PPR" evidence="3">
    <location>
        <begin position="505"/>
        <end position="535"/>
    </location>
</feature>
<sequence>MPEPDANKLGIPKGFCLSQNHDFREFATILKSCAACSAIRWGKVLHSSIVKLGHLSCQYVSKPLLNVYAKCGALSDCQKLFGEMGNHDPVSWNIVLSGFAGVRTHDVEAMRMFCAMHVANEPKPTSITIAIILPVYARLGELCTGKSVHSYAIKSGLETHTLVGNALVSMYAKCGLVLNDSYAAFNSIGDKDVVSWNAIIAGFSENGLMEDAFRLFRLMLKGSTKPNYATIVNIIPVCSSFHKFFAYHFGKEIHGYILRRNELGTDGFVSNALMSFYLRVGRMEVAELLFQRINSKDLVSWNALIAGYASNGEWLKALELFRKLLSLKTIGPDSVTLVSILPACAHLHNLQVGKEIHGFVLRHPHLQDDTAVGNALVNFYAKCDKTEAAYHTFLMISKRDLISWNSMLDAFVESGLHTQFLDLLHRMLSQGISPDSITILSIICFCYTLLRTEKVKETHCYSIKAGLFLGDTEPTIGNAMLDAYAKCGNLDYAFKVFQSLSGMRNLVTFNSMISSYISYGSHDKAHTIFNEMSATDLTTYNLMVRVYAENDNPDQALNLFREMQARGMKPDAVSIVSVLPVCTQMASAHLLRQCHGYATRACLDDLCLKGAILDVYAKCGSVDCAHKLFQSSPQKDLVMFTAMVGGYAMHGMGKEALEVFSHMLEWGVKPDHVIITSVLSACSHAGLVNEGLDIFCSIEKTYGMKLTMEQYSCVVDLLARGGQVNDAYSLVSGMPIEANANVWGTLLGACRTHHEVELGRVVADRLFTMEANNIGNYVVMSNLYAAEAIWDRVMEIRKLIRTRDLKKPAGCSWIELEQKKNIFIAGDSSHPQRSIIYSTLSALDQQIKEPFQLKQQLNLLALGVS</sequence>
<dbReference type="NCBIfam" id="TIGR00756">
    <property type="entry name" value="PPR"/>
    <property type="match status" value="6"/>
</dbReference>
<dbReference type="FunFam" id="1.25.40.10:FF:000412">
    <property type="entry name" value="Putative pentatricopeptide repeat-containing protein"/>
    <property type="match status" value="1"/>
</dbReference>